<reference evidence="2" key="2">
    <citation type="submission" date="2020-09" db="EMBL/GenBank/DDBJ databases">
        <authorList>
            <person name="Sun Q."/>
            <person name="Zhou Y."/>
        </authorList>
    </citation>
    <scope>NUCLEOTIDE SEQUENCE</scope>
    <source>
        <strain evidence="2">CGMCC 1.15082</strain>
    </source>
</reference>
<evidence type="ECO:0000313" key="3">
    <source>
        <dbReference type="Proteomes" id="UP000646478"/>
    </source>
</evidence>
<evidence type="ECO:0000256" key="1">
    <source>
        <dbReference type="SAM" id="Phobius"/>
    </source>
</evidence>
<keyword evidence="1" id="KW-0812">Transmembrane</keyword>
<gene>
    <name evidence="2" type="ORF">GCM10011491_43980</name>
</gene>
<accession>A0A916WM50</accession>
<name>A0A916WM50_9HYPH</name>
<keyword evidence="1" id="KW-0472">Membrane</keyword>
<feature type="transmembrane region" description="Helical" evidence="1">
    <location>
        <begin position="41"/>
        <end position="59"/>
    </location>
</feature>
<sequence>MFLPSGVLPRGRWKYALGVSMPLLFSANAAGAILVKGDYDTALALLMGVVVLGSLHSILERRLLRTFSYPGS</sequence>
<keyword evidence="1" id="KW-1133">Transmembrane helix</keyword>
<evidence type="ECO:0000313" key="2">
    <source>
        <dbReference type="EMBL" id="GGB11250.1"/>
    </source>
</evidence>
<proteinExistence type="predicted"/>
<dbReference type="Proteomes" id="UP000646478">
    <property type="component" value="Unassembled WGS sequence"/>
</dbReference>
<dbReference type="EMBL" id="BMHH01000033">
    <property type="protein sequence ID" value="GGB11250.1"/>
    <property type="molecule type" value="Genomic_DNA"/>
</dbReference>
<reference evidence="2" key="1">
    <citation type="journal article" date="2014" name="Int. J. Syst. Evol. Microbiol.">
        <title>Complete genome sequence of Corynebacterium casei LMG S-19264T (=DSM 44701T), isolated from a smear-ripened cheese.</title>
        <authorList>
            <consortium name="US DOE Joint Genome Institute (JGI-PGF)"/>
            <person name="Walter F."/>
            <person name="Albersmeier A."/>
            <person name="Kalinowski J."/>
            <person name="Ruckert C."/>
        </authorList>
    </citation>
    <scope>NUCLEOTIDE SEQUENCE</scope>
    <source>
        <strain evidence="2">CGMCC 1.15082</strain>
    </source>
</reference>
<keyword evidence="3" id="KW-1185">Reference proteome</keyword>
<comment type="caution">
    <text evidence="2">The sequence shown here is derived from an EMBL/GenBank/DDBJ whole genome shotgun (WGS) entry which is preliminary data.</text>
</comment>
<protein>
    <submittedName>
        <fullName evidence="2">Uncharacterized protein</fullName>
    </submittedName>
</protein>
<organism evidence="2 3">
    <name type="scientific">Brucella endophytica</name>
    <dbReference type="NCBI Taxonomy" id="1963359"/>
    <lineage>
        <taxon>Bacteria</taxon>
        <taxon>Pseudomonadati</taxon>
        <taxon>Pseudomonadota</taxon>
        <taxon>Alphaproteobacteria</taxon>
        <taxon>Hyphomicrobiales</taxon>
        <taxon>Brucellaceae</taxon>
        <taxon>Brucella/Ochrobactrum group</taxon>
        <taxon>Brucella</taxon>
    </lineage>
</organism>
<dbReference type="AlphaFoldDB" id="A0A916WM50"/>